<dbReference type="AlphaFoldDB" id="A0A955RJF8"/>
<accession>A0A955RJF8</accession>
<dbReference type="Proteomes" id="UP000783287">
    <property type="component" value="Unassembled WGS sequence"/>
</dbReference>
<evidence type="ECO:0000313" key="1">
    <source>
        <dbReference type="EMBL" id="MCA9383414.1"/>
    </source>
</evidence>
<evidence type="ECO:0000313" key="2">
    <source>
        <dbReference type="Proteomes" id="UP000783287"/>
    </source>
</evidence>
<sequence length="616" mass="69514">MTNEESVEQPDFLESIGYQPMSDARAEELIAELAHPLVIENDAQEEVVVQEPERETIVAQADETDAMPAPVEIQEPESIPTNPIGLPHFSPLGVPTSIVVPQPLPDHITIRTGTIDEGDGFKLSAGDNPYEYQPYVSNIDYEEAQASCDAVNAEIGIAIMQPDTDLFLLAQIGREFSDFLVDNGVYRVTETQSRFNVNPTYLAGRAYQEAVAYVNTYTTSTNRLSISSLTTILTNIFNDYGFTAPDDRFTYTLIEQVARNNFSEFFAVSGFFAGEEETEPQAIVDSPNYGEIIANQLVGYGFMYLPNDKRAPLPEDIVAGSILVNIRNIIDREFDGVFHKLPAERIMQIMLDSGYHNLNGHSPIEVRNIIRKLIADTHEGLSDLYPMKNDLDLEDSPLRRILQNKRQRENAAEKILARPIPQPQYAHEQIYTELAPTARTYELQEAFDVAYQEDDRVLFNITVENLLAEMDSYNYWELYHARQLLEHALFMFENGYYEWKPETFGERIADLGLRFLKLFPAFNEIIEEEDENELDLHLIQNAINQITEQAMALHRMAENPNLRSMVHVNAPISGFLRKGFKPYGEVTGGGSVAPTVVVPVGVLLLSAFQRQNTPTN</sequence>
<organism evidence="1 2">
    <name type="scientific">Candidatus Dojkabacteria bacterium</name>
    <dbReference type="NCBI Taxonomy" id="2099670"/>
    <lineage>
        <taxon>Bacteria</taxon>
        <taxon>Candidatus Dojkabacteria</taxon>
    </lineage>
</organism>
<name>A0A955RJF8_9BACT</name>
<comment type="caution">
    <text evidence="1">The sequence shown here is derived from an EMBL/GenBank/DDBJ whole genome shotgun (WGS) entry which is preliminary data.</text>
</comment>
<reference evidence="1" key="1">
    <citation type="submission" date="2020-04" db="EMBL/GenBank/DDBJ databases">
        <authorList>
            <person name="Zhang T."/>
        </authorList>
    </citation>
    <scope>NUCLEOTIDE SEQUENCE</scope>
    <source>
        <strain evidence="1">HKST-UBA14</strain>
    </source>
</reference>
<proteinExistence type="predicted"/>
<protein>
    <submittedName>
        <fullName evidence="1">Uncharacterized protein</fullName>
    </submittedName>
</protein>
<gene>
    <name evidence="1" type="ORF">KC909_03550</name>
</gene>
<dbReference type="EMBL" id="JAGQLK010000067">
    <property type="protein sequence ID" value="MCA9383414.1"/>
    <property type="molecule type" value="Genomic_DNA"/>
</dbReference>
<reference evidence="1" key="2">
    <citation type="journal article" date="2021" name="Microbiome">
        <title>Successional dynamics and alternative stable states in a saline activated sludge microbial community over 9 years.</title>
        <authorList>
            <person name="Wang Y."/>
            <person name="Ye J."/>
            <person name="Ju F."/>
            <person name="Liu L."/>
            <person name="Boyd J.A."/>
            <person name="Deng Y."/>
            <person name="Parks D.H."/>
            <person name="Jiang X."/>
            <person name="Yin X."/>
            <person name="Woodcroft B.J."/>
            <person name="Tyson G.W."/>
            <person name="Hugenholtz P."/>
            <person name="Polz M.F."/>
            <person name="Zhang T."/>
        </authorList>
    </citation>
    <scope>NUCLEOTIDE SEQUENCE</scope>
    <source>
        <strain evidence="1">HKST-UBA14</strain>
    </source>
</reference>